<evidence type="ECO:0000313" key="2">
    <source>
        <dbReference type="Proteomes" id="UP000238634"/>
    </source>
</evidence>
<sequence length="102" mass="11545">MAKLSTSETIESLAADIGENIYMDVAKWHLYLSDAHLHTVLAEKLYPLMSEKSIQEEQVLEILRGIPVKLGGGKREVPLIDLLPMQCQVNLIDLVEEFQRNL</sequence>
<accession>A0A2T1DCY2</accession>
<dbReference type="STRING" id="1920490.GCA_001895925_02973"/>
<organism evidence="1 2">
    <name type="scientific">Phormidesmis priestleyi ULC007</name>
    <dbReference type="NCBI Taxonomy" id="1920490"/>
    <lineage>
        <taxon>Bacteria</taxon>
        <taxon>Bacillati</taxon>
        <taxon>Cyanobacteriota</taxon>
        <taxon>Cyanophyceae</taxon>
        <taxon>Leptolyngbyales</taxon>
        <taxon>Leptolyngbyaceae</taxon>
        <taxon>Phormidesmis</taxon>
    </lineage>
</organism>
<name>A0A2T1DCY2_9CYAN</name>
<proteinExistence type="predicted"/>
<dbReference type="AlphaFoldDB" id="A0A2T1DCY2"/>
<protein>
    <submittedName>
        <fullName evidence="1">DUF3181 domain-containing protein</fullName>
    </submittedName>
</protein>
<dbReference type="RefSeq" id="WP_073069663.1">
    <property type="nucleotide sequence ID" value="NZ_MPPI01000003.1"/>
</dbReference>
<dbReference type="EMBL" id="PVWG01000018">
    <property type="protein sequence ID" value="PSB18349.1"/>
    <property type="molecule type" value="Genomic_DNA"/>
</dbReference>
<dbReference type="InterPro" id="IPR021518">
    <property type="entry name" value="DUF3181"/>
</dbReference>
<gene>
    <name evidence="1" type="ORF">C7B65_15750</name>
</gene>
<reference evidence="1 2" key="2">
    <citation type="submission" date="2018-03" db="EMBL/GenBank/DDBJ databases">
        <title>The ancient ancestry and fast evolution of plastids.</title>
        <authorList>
            <person name="Moore K.R."/>
            <person name="Magnabosco C."/>
            <person name="Momper L."/>
            <person name="Gold D.A."/>
            <person name="Bosak T."/>
            <person name="Fournier G.P."/>
        </authorList>
    </citation>
    <scope>NUCLEOTIDE SEQUENCE [LARGE SCALE GENOMIC DNA]</scope>
    <source>
        <strain evidence="1 2">ULC007</strain>
    </source>
</reference>
<dbReference type="OrthoDB" id="465245at2"/>
<dbReference type="Proteomes" id="UP000238634">
    <property type="component" value="Unassembled WGS sequence"/>
</dbReference>
<evidence type="ECO:0000313" key="1">
    <source>
        <dbReference type="EMBL" id="PSB18349.1"/>
    </source>
</evidence>
<comment type="caution">
    <text evidence="1">The sequence shown here is derived from an EMBL/GenBank/DDBJ whole genome shotgun (WGS) entry which is preliminary data.</text>
</comment>
<reference evidence="1 2" key="1">
    <citation type="submission" date="2018-02" db="EMBL/GenBank/DDBJ databases">
        <authorList>
            <person name="Cohen D.B."/>
            <person name="Kent A.D."/>
        </authorList>
    </citation>
    <scope>NUCLEOTIDE SEQUENCE [LARGE SCALE GENOMIC DNA]</scope>
    <source>
        <strain evidence="1 2">ULC007</strain>
    </source>
</reference>
<keyword evidence="2" id="KW-1185">Reference proteome</keyword>
<dbReference type="Pfam" id="PF11378">
    <property type="entry name" value="DUF3181"/>
    <property type="match status" value="1"/>
</dbReference>